<dbReference type="AlphaFoldDB" id="A0A6G1E6H3"/>
<protein>
    <submittedName>
        <fullName evidence="1">Uncharacterized protein</fullName>
    </submittedName>
</protein>
<sequence length="75" mass="8246">MASVLLHHSEAKVIFVDRALLDVAQEALRLVSEAGARPPVFVLISELLDDEPSPPDAKLQITRADYEYEVLLSSS</sequence>
<keyword evidence="2" id="KW-1185">Reference proteome</keyword>
<name>A0A6G1E6H3_9ORYZ</name>
<dbReference type="OrthoDB" id="691476at2759"/>
<comment type="caution">
    <text evidence="1">The sequence shown here is derived from an EMBL/GenBank/DDBJ whole genome shotgun (WGS) entry which is preliminary data.</text>
</comment>
<dbReference type="Proteomes" id="UP000479710">
    <property type="component" value="Unassembled WGS sequence"/>
</dbReference>
<evidence type="ECO:0000313" key="1">
    <source>
        <dbReference type="EMBL" id="KAF0920705.1"/>
    </source>
</evidence>
<dbReference type="EMBL" id="SPHZ02000005">
    <property type="protein sequence ID" value="KAF0920705.1"/>
    <property type="molecule type" value="Genomic_DNA"/>
</dbReference>
<accession>A0A6G1E6H3</accession>
<gene>
    <name evidence="1" type="ORF">E2562_036408</name>
</gene>
<organism evidence="1 2">
    <name type="scientific">Oryza meyeriana var. granulata</name>
    <dbReference type="NCBI Taxonomy" id="110450"/>
    <lineage>
        <taxon>Eukaryota</taxon>
        <taxon>Viridiplantae</taxon>
        <taxon>Streptophyta</taxon>
        <taxon>Embryophyta</taxon>
        <taxon>Tracheophyta</taxon>
        <taxon>Spermatophyta</taxon>
        <taxon>Magnoliopsida</taxon>
        <taxon>Liliopsida</taxon>
        <taxon>Poales</taxon>
        <taxon>Poaceae</taxon>
        <taxon>BOP clade</taxon>
        <taxon>Oryzoideae</taxon>
        <taxon>Oryzeae</taxon>
        <taxon>Oryzinae</taxon>
        <taxon>Oryza</taxon>
        <taxon>Oryza meyeriana</taxon>
    </lineage>
</organism>
<reference evidence="1 2" key="1">
    <citation type="submission" date="2019-11" db="EMBL/GenBank/DDBJ databases">
        <title>Whole genome sequence of Oryza granulata.</title>
        <authorList>
            <person name="Li W."/>
        </authorList>
    </citation>
    <scope>NUCLEOTIDE SEQUENCE [LARGE SCALE GENOMIC DNA]</scope>
    <source>
        <strain evidence="2">cv. Menghai</strain>
        <tissue evidence="1">Leaf</tissue>
    </source>
</reference>
<evidence type="ECO:0000313" key="2">
    <source>
        <dbReference type="Proteomes" id="UP000479710"/>
    </source>
</evidence>
<proteinExistence type="predicted"/>